<dbReference type="Proteomes" id="UP000567179">
    <property type="component" value="Unassembled WGS sequence"/>
</dbReference>
<dbReference type="GO" id="GO:0005506">
    <property type="term" value="F:iron ion binding"/>
    <property type="evidence" value="ECO:0007669"/>
    <property type="project" value="InterPro"/>
</dbReference>
<dbReference type="GO" id="GO:0016705">
    <property type="term" value="F:oxidoreductase activity, acting on paired donors, with incorporation or reduction of molecular oxygen"/>
    <property type="evidence" value="ECO:0007669"/>
    <property type="project" value="InterPro"/>
</dbReference>
<evidence type="ECO:0000313" key="13">
    <source>
        <dbReference type="Proteomes" id="UP000567179"/>
    </source>
</evidence>
<dbReference type="CDD" id="cd11065">
    <property type="entry name" value="CYP64-like"/>
    <property type="match status" value="1"/>
</dbReference>
<keyword evidence="4 9" id="KW-0349">Heme</keyword>
<evidence type="ECO:0000256" key="6">
    <source>
        <dbReference type="ARBA" id="ARBA00023002"/>
    </source>
</evidence>
<dbReference type="GO" id="GO:0020037">
    <property type="term" value="F:heme binding"/>
    <property type="evidence" value="ECO:0007669"/>
    <property type="project" value="InterPro"/>
</dbReference>
<dbReference type="EMBL" id="JAACJJ010000043">
    <property type="protein sequence ID" value="KAF5315267.1"/>
    <property type="molecule type" value="Genomic_DNA"/>
</dbReference>
<comment type="cofactor">
    <cofactor evidence="1 9">
        <name>heme</name>
        <dbReference type="ChEBI" id="CHEBI:30413"/>
    </cofactor>
</comment>
<evidence type="ECO:0000256" key="11">
    <source>
        <dbReference type="SAM" id="Phobius"/>
    </source>
</evidence>
<comment type="caution">
    <text evidence="12">The sequence shown here is derived from an EMBL/GenBank/DDBJ whole genome shotgun (WGS) entry which is preliminary data.</text>
</comment>
<dbReference type="Gene3D" id="1.10.630.10">
    <property type="entry name" value="Cytochrome P450"/>
    <property type="match status" value="1"/>
</dbReference>
<sequence>MTLFQDYLPSQTVLTALIGAVVIYTALHSKSYSLRSLPLPPGPPVTSWLSGHLSILPVSKPWKVYTKWAEKYGPVIHLRIYGQHTILLSSIDDCIEVFEKRSNLYSDKPTLTMIDLMGWDFNAGLMRYGPRWRRQRRLFQQAFKRVASLSYRPEQTRKVNDMLYGLLRSPDDFRDHVRTVAAATVMSIAYGYDIKPKKDYFVDLAEDAVSRIILAILPGAALVNAVPILQYLPSWFPGAGFHKVAAETKVMTTKIKEVPLRWVQKNMEAGTQRNCLVSERLPSCKTAEDLVALQEFAALIYAAGADTSTTVLESFFHAMTICPDAQKKAQQEIDAVVGSKRLPSYDDWDSLPYTEALLREVLRWRPVTPLGVAHAISDNDVFKGYLIPKGSVIMTNTWAISRDERRYVDPEAFDPDRFFDRNGNLNDDDSNYVFGFGRRMCPGRHMARATVWLSMATTLWAFNIAKTRDASGNEIPIDVEYTDGLPSSPACMFNHPKDSSNRGNHRRGCCPDKSKKLVIKVRSCMV</sequence>
<evidence type="ECO:0000256" key="2">
    <source>
        <dbReference type="ARBA" id="ARBA00005179"/>
    </source>
</evidence>
<dbReference type="OrthoDB" id="2789670at2759"/>
<keyword evidence="5 9" id="KW-0479">Metal-binding</keyword>
<dbReference type="PANTHER" id="PTHR46300">
    <property type="entry name" value="P450, PUTATIVE (EUROFUNG)-RELATED-RELATED"/>
    <property type="match status" value="1"/>
</dbReference>
<keyword evidence="11" id="KW-0472">Membrane</keyword>
<evidence type="ECO:0000256" key="5">
    <source>
        <dbReference type="ARBA" id="ARBA00022723"/>
    </source>
</evidence>
<dbReference type="Pfam" id="PF00067">
    <property type="entry name" value="p450"/>
    <property type="match status" value="1"/>
</dbReference>
<dbReference type="InterPro" id="IPR036396">
    <property type="entry name" value="Cyt_P450_sf"/>
</dbReference>
<name>A0A8H5EWW2_9AGAR</name>
<evidence type="ECO:0000256" key="8">
    <source>
        <dbReference type="ARBA" id="ARBA00023033"/>
    </source>
</evidence>
<keyword evidence="8 10" id="KW-0503">Monooxygenase</keyword>
<evidence type="ECO:0000256" key="10">
    <source>
        <dbReference type="RuleBase" id="RU000461"/>
    </source>
</evidence>
<keyword evidence="11" id="KW-1133">Transmembrane helix</keyword>
<keyword evidence="11" id="KW-0812">Transmembrane</keyword>
<dbReference type="PRINTS" id="PR00463">
    <property type="entry name" value="EP450I"/>
</dbReference>
<dbReference type="PROSITE" id="PS00086">
    <property type="entry name" value="CYTOCHROME_P450"/>
    <property type="match status" value="1"/>
</dbReference>
<evidence type="ECO:0008006" key="14">
    <source>
        <dbReference type="Google" id="ProtNLM"/>
    </source>
</evidence>
<evidence type="ECO:0000256" key="4">
    <source>
        <dbReference type="ARBA" id="ARBA00022617"/>
    </source>
</evidence>
<reference evidence="12 13" key="1">
    <citation type="journal article" date="2020" name="ISME J.">
        <title>Uncovering the hidden diversity of litter-decomposition mechanisms in mushroom-forming fungi.</title>
        <authorList>
            <person name="Floudas D."/>
            <person name="Bentzer J."/>
            <person name="Ahren D."/>
            <person name="Johansson T."/>
            <person name="Persson P."/>
            <person name="Tunlid A."/>
        </authorList>
    </citation>
    <scope>NUCLEOTIDE SEQUENCE [LARGE SCALE GENOMIC DNA]</scope>
    <source>
        <strain evidence="12 13">CBS 101986</strain>
    </source>
</reference>
<dbReference type="PRINTS" id="PR00385">
    <property type="entry name" value="P450"/>
</dbReference>
<proteinExistence type="inferred from homology"/>
<evidence type="ECO:0000256" key="9">
    <source>
        <dbReference type="PIRSR" id="PIRSR602401-1"/>
    </source>
</evidence>
<dbReference type="InterPro" id="IPR050364">
    <property type="entry name" value="Cytochrome_P450_fung"/>
</dbReference>
<gene>
    <name evidence="12" type="ORF">D9619_007191</name>
</gene>
<dbReference type="InterPro" id="IPR002401">
    <property type="entry name" value="Cyt_P450_E_grp-I"/>
</dbReference>
<dbReference type="InterPro" id="IPR001128">
    <property type="entry name" value="Cyt_P450"/>
</dbReference>
<comment type="similarity">
    <text evidence="3 10">Belongs to the cytochrome P450 family.</text>
</comment>
<evidence type="ECO:0000256" key="1">
    <source>
        <dbReference type="ARBA" id="ARBA00001971"/>
    </source>
</evidence>
<comment type="pathway">
    <text evidence="2">Secondary metabolite biosynthesis.</text>
</comment>
<keyword evidence="13" id="KW-1185">Reference proteome</keyword>
<evidence type="ECO:0000256" key="3">
    <source>
        <dbReference type="ARBA" id="ARBA00010617"/>
    </source>
</evidence>
<evidence type="ECO:0000313" key="12">
    <source>
        <dbReference type="EMBL" id="KAF5315267.1"/>
    </source>
</evidence>
<feature type="transmembrane region" description="Helical" evidence="11">
    <location>
        <begin position="7"/>
        <end position="27"/>
    </location>
</feature>
<dbReference type="AlphaFoldDB" id="A0A8H5EWW2"/>
<keyword evidence="7 9" id="KW-0408">Iron</keyword>
<accession>A0A8H5EWW2</accession>
<organism evidence="12 13">
    <name type="scientific">Psilocybe cf. subviscida</name>
    <dbReference type="NCBI Taxonomy" id="2480587"/>
    <lineage>
        <taxon>Eukaryota</taxon>
        <taxon>Fungi</taxon>
        <taxon>Dikarya</taxon>
        <taxon>Basidiomycota</taxon>
        <taxon>Agaricomycotina</taxon>
        <taxon>Agaricomycetes</taxon>
        <taxon>Agaricomycetidae</taxon>
        <taxon>Agaricales</taxon>
        <taxon>Agaricineae</taxon>
        <taxon>Strophariaceae</taxon>
        <taxon>Psilocybe</taxon>
    </lineage>
</organism>
<keyword evidence="6 10" id="KW-0560">Oxidoreductase</keyword>
<feature type="binding site" description="axial binding residue" evidence="9">
    <location>
        <position position="441"/>
    </location>
    <ligand>
        <name>heme</name>
        <dbReference type="ChEBI" id="CHEBI:30413"/>
    </ligand>
    <ligandPart>
        <name>Fe</name>
        <dbReference type="ChEBI" id="CHEBI:18248"/>
    </ligandPart>
</feature>
<dbReference type="GO" id="GO:0004497">
    <property type="term" value="F:monooxygenase activity"/>
    <property type="evidence" value="ECO:0007669"/>
    <property type="project" value="UniProtKB-KW"/>
</dbReference>
<protein>
    <recommendedName>
        <fullName evidence="14">Cytochrome P450</fullName>
    </recommendedName>
</protein>
<dbReference type="PANTHER" id="PTHR46300:SF7">
    <property type="entry name" value="P450, PUTATIVE (EUROFUNG)-RELATED"/>
    <property type="match status" value="1"/>
</dbReference>
<evidence type="ECO:0000256" key="7">
    <source>
        <dbReference type="ARBA" id="ARBA00023004"/>
    </source>
</evidence>
<dbReference type="SUPFAM" id="SSF48264">
    <property type="entry name" value="Cytochrome P450"/>
    <property type="match status" value="1"/>
</dbReference>
<dbReference type="InterPro" id="IPR017972">
    <property type="entry name" value="Cyt_P450_CS"/>
</dbReference>